<dbReference type="PANTHER" id="PTHR34580:SF3">
    <property type="entry name" value="PROTEIN PAFB"/>
    <property type="match status" value="1"/>
</dbReference>
<feature type="domain" description="Helix-turn-helix type 11" evidence="1">
    <location>
        <begin position="6"/>
        <end position="59"/>
    </location>
</feature>
<dbReference type="InterPro" id="IPR026881">
    <property type="entry name" value="WYL_dom"/>
</dbReference>
<reference evidence="3 4" key="1">
    <citation type="submission" date="2021-07" db="EMBL/GenBank/DDBJ databases">
        <authorList>
            <person name="So Y."/>
        </authorList>
    </citation>
    <scope>NUCLEOTIDE SEQUENCE [LARGE SCALE GENOMIC DNA]</scope>
    <source>
        <strain evidence="3 4">Y3S6</strain>
    </source>
</reference>
<evidence type="ECO:0000313" key="4">
    <source>
        <dbReference type="Proteomes" id="UP000769617"/>
    </source>
</evidence>
<dbReference type="PROSITE" id="PS52050">
    <property type="entry name" value="WYL"/>
    <property type="match status" value="1"/>
</dbReference>
<proteinExistence type="predicted"/>
<comment type="caution">
    <text evidence="3">The sequence shown here is derived from an EMBL/GenBank/DDBJ whole genome shotgun (WGS) entry which is preliminary data.</text>
</comment>
<sequence length="232" mass="26379">MSRTTRLLELMQVLRRHRRPVSGNALARELGVSLRTLYRDIASLRAIGAEIDGEAGMGYLLRPGLMLPPLMFTEEELEALTLGLRWVERRADDGLSRAAGDALAKVAALLPGGLRHRMQDSALLVGPGWDKPQVVDLEVLRHAIRSERKLRIEYRDQKGERSTRVIWPIAIAFFESTRLVVAWCELRGAFRSFRADRIEAGDSLEERYPRPRAVLEKEWLDTLLPECVSVER</sequence>
<dbReference type="InterPro" id="IPR036388">
    <property type="entry name" value="WH-like_DNA-bd_sf"/>
</dbReference>
<dbReference type="PANTHER" id="PTHR34580">
    <property type="match status" value="1"/>
</dbReference>
<gene>
    <name evidence="3" type="ORF">KPL81_19975</name>
</gene>
<dbReference type="RefSeq" id="WP_219793614.1">
    <property type="nucleotide sequence ID" value="NZ_JAHYCA010000009.1"/>
</dbReference>
<evidence type="ECO:0000313" key="3">
    <source>
        <dbReference type="EMBL" id="MBW6393433.1"/>
    </source>
</evidence>
<dbReference type="EMBL" id="JAHYCA010000009">
    <property type="protein sequence ID" value="MBW6393433.1"/>
    <property type="molecule type" value="Genomic_DNA"/>
</dbReference>
<dbReference type="InterPro" id="IPR036390">
    <property type="entry name" value="WH_DNA-bd_sf"/>
</dbReference>
<accession>A0ABS6ZTM1</accession>
<dbReference type="InterPro" id="IPR013196">
    <property type="entry name" value="HTH_11"/>
</dbReference>
<dbReference type="Pfam" id="PF08279">
    <property type="entry name" value="HTH_11"/>
    <property type="match status" value="1"/>
</dbReference>
<organism evidence="3 4">
    <name type="scientific">Billgrantia antri</name>
    <dbReference type="NCBI Taxonomy" id="2846777"/>
    <lineage>
        <taxon>Bacteria</taxon>
        <taxon>Pseudomonadati</taxon>
        <taxon>Pseudomonadota</taxon>
        <taxon>Gammaproteobacteria</taxon>
        <taxon>Oceanospirillales</taxon>
        <taxon>Halomonadaceae</taxon>
        <taxon>Billgrantia</taxon>
    </lineage>
</organism>
<dbReference type="Proteomes" id="UP000769617">
    <property type="component" value="Unassembled WGS sequence"/>
</dbReference>
<dbReference type="SUPFAM" id="SSF46785">
    <property type="entry name" value="Winged helix' DNA-binding domain"/>
    <property type="match status" value="1"/>
</dbReference>
<dbReference type="Gene3D" id="1.10.10.10">
    <property type="entry name" value="Winged helix-like DNA-binding domain superfamily/Winged helix DNA-binding domain"/>
    <property type="match status" value="1"/>
</dbReference>
<evidence type="ECO:0000259" key="2">
    <source>
        <dbReference type="Pfam" id="PF13280"/>
    </source>
</evidence>
<evidence type="ECO:0000259" key="1">
    <source>
        <dbReference type="Pfam" id="PF08279"/>
    </source>
</evidence>
<protein>
    <submittedName>
        <fullName evidence="3">YafY family transcriptional regulator</fullName>
    </submittedName>
</protein>
<name>A0ABS6ZTM1_9GAMM</name>
<dbReference type="Pfam" id="PF13280">
    <property type="entry name" value="WYL"/>
    <property type="match status" value="1"/>
</dbReference>
<feature type="domain" description="WYL" evidence="2">
    <location>
        <begin position="137"/>
        <end position="199"/>
    </location>
</feature>
<keyword evidence="4" id="KW-1185">Reference proteome</keyword>
<dbReference type="InterPro" id="IPR051534">
    <property type="entry name" value="CBASS_pafABC_assoc_protein"/>
</dbReference>